<protein>
    <recommendedName>
        <fullName evidence="8">HEAT repeat-containing protein 1</fullName>
    </recommendedName>
</protein>
<evidence type="ECO:0000313" key="7">
    <source>
        <dbReference type="Proteomes" id="UP001515480"/>
    </source>
</evidence>
<dbReference type="Pfam" id="PF23221">
    <property type="entry name" value="HEAT_MROH2B_1st"/>
    <property type="match status" value="1"/>
</dbReference>
<keyword evidence="1" id="KW-0677">Repeat</keyword>
<dbReference type="PANTHER" id="PTHR23120">
    <property type="entry name" value="MAESTRO-RELATED HEAT DOMAIN-CONTAINING"/>
    <property type="match status" value="1"/>
</dbReference>
<comment type="caution">
    <text evidence="6">The sequence shown here is derived from an EMBL/GenBank/DDBJ whole genome shotgun (WGS) entry which is preliminary data.</text>
</comment>
<dbReference type="PANTHER" id="PTHR23120:SF0">
    <property type="entry name" value="MAESTRO HEAT-LIKE REPEAT FAMILY MEMBER 1"/>
    <property type="match status" value="1"/>
</dbReference>
<dbReference type="Pfam" id="PF23210">
    <property type="entry name" value="HEAT_Maestro_2"/>
    <property type="match status" value="1"/>
</dbReference>
<dbReference type="EMBL" id="JBGBPQ010000033">
    <property type="protein sequence ID" value="KAL1495337.1"/>
    <property type="molecule type" value="Genomic_DNA"/>
</dbReference>
<feature type="domain" description="Maestro-like HEAT-repeats" evidence="3">
    <location>
        <begin position="999"/>
        <end position="1214"/>
    </location>
</feature>
<name>A0AB34I9J9_PRYPA</name>
<evidence type="ECO:0000259" key="4">
    <source>
        <dbReference type="Pfam" id="PF23210"/>
    </source>
</evidence>
<reference evidence="6 7" key="1">
    <citation type="journal article" date="2024" name="Science">
        <title>Giant polyketide synthase enzymes in the biosynthesis of giant marine polyether toxins.</title>
        <authorList>
            <person name="Fallon T.R."/>
            <person name="Shende V.V."/>
            <person name="Wierzbicki I.H."/>
            <person name="Pendleton A.L."/>
            <person name="Watervoot N.F."/>
            <person name="Auber R.P."/>
            <person name="Gonzalez D.J."/>
            <person name="Wisecaver J.H."/>
            <person name="Moore B.S."/>
        </authorList>
    </citation>
    <scope>NUCLEOTIDE SEQUENCE [LARGE SCALE GENOMIC DNA]</scope>
    <source>
        <strain evidence="6 7">12B1</strain>
    </source>
</reference>
<feature type="compositionally biased region" description="Gly residues" evidence="2">
    <location>
        <begin position="1307"/>
        <end position="1320"/>
    </location>
</feature>
<gene>
    <name evidence="6" type="ORF">AB1Y20_017191</name>
</gene>
<dbReference type="InterPro" id="IPR011989">
    <property type="entry name" value="ARM-like"/>
</dbReference>
<dbReference type="Gene3D" id="1.25.10.10">
    <property type="entry name" value="Leucine-rich Repeat Variant"/>
    <property type="match status" value="2"/>
</dbReference>
<keyword evidence="7" id="KW-1185">Reference proteome</keyword>
<evidence type="ECO:0000259" key="5">
    <source>
        <dbReference type="Pfam" id="PF23221"/>
    </source>
</evidence>
<dbReference type="InterPro" id="IPR055408">
    <property type="entry name" value="HEAT_MROH2B-like"/>
</dbReference>
<sequence>MLGDLLAAAADPDASVRLAASDSVVRLGLPRPELALAACAAALRPQHSEPHRTAVLSAAARLLPSSSAAAAEAAEAVAAELVASRSEAHAAAALACAAAVGEAAPAAALAALAARVGAAALPARLVLRALGELVAARPAVCVGCVKTELLPRLLPLLGSAQGAARVELAAALRNFSTGIVAAAEQRDAQLPPLSFSVEMQAAIELLYAQWLGARDDEVRAAAAEAIGSMFALLLPSQLQDMAPRMLSGLLAAQRREPETERLPFTQAIWALLTALEATGEDQVIRSCAESVYATTHALHASVCAPVDRTSSALLRNHNEELRCVEALCRLFPEVVVAYLLRSLADDKEPPALCGTLECLRHLAQRLDLDAYQAAVVAGVEQLLPERTYRVRSSLAQLIGCLAGRGKLHGEAAAPSLVLFLVRQAAISDGEIKAAEGKSWSRSSDADAASELRDVSSKTLELLAKTVPSMRPMLWALLLDCLMQPVYQLACPIICRCLLRIGDHFASTSPADLALPMASCPSLRSVQAVYTRLISLACALRWKAQLAATALRLLLLLAPQLHPALAARWGDIIPKLLSYLKAGSGDSTMSSSAKLSEWAQLCQHFQADSLDAISATEGGRAWIARAQEETLASLQHTEQAPPIVAALLVQLAPLLRRATEPSHLPAALSVMLGAVRHGDGAVELAQYEEGGACFSCAVGFGGAAAVHFSLVVDELNLALQTLLPAAPTSVSEFFHTTFLNTFVKPDRPPLAVEADAATIALAAGLAAAAAPPSLLEGRVELLMNALLAPARTAKSECYRSCFARAVDEMAKALAPAAGRLTLSARDETVEILRRFATAALRASDGHASISRLSMPALHACSVLIGMQPPPSRDVTDPILQATLDLMELKYSPVEDSPSADDTALQAEVLAVCNQLLASLVSLQQPQLSVVRLLAVVLPLSRSASPQLRLRSVDAAARLLAMSERDGLTPPLAEDAEPPIAEASRLFELWKAFTAPSTSRVEVNTKDIASAVGGWIGLALPRVADPDAMIRQRAASALLFLLRLAASMTGQTSEGTASDAALHALHALLERAREVVSQSVAYAELEPRLAVQQQLVTIIEPLLLPSTRRELARCLVSGLGSEWHGAAAACVALDRLLQTTSSADEVAEVLSLLLEVLPSIEEEIPRHGALTVGSTLARCSMEGMMRCLLNQPPALSSQVTDYIQRLVRDEHLLREIIPPIAAAMAERGDDADAAEAAAAASTATALLGSIMRDKGARLGASALVASVRPALLSALAARLGSFATSAETRVEPPLTSAVRAFVECLGEGGAAGEGSGGGGGGEAAAARGGGEESMAARDGVESPGRVVAPTADFTATLLLPSGCLASRSAPPDDAEPASRPVAPSSPPPPPASLPARSAGGGEDEAPLDRSQLLWALGVGRVTRLEVVRSLVQLCVDARESPREIFEQLLPHTRARTPLQRELAAAAIAQIAAAGAADVELCRHALHALLRQLEDAEADVRLQALYGLSRLAARGFAAALQPQLESLLAALLARPADARVSHERAAKLTAATLSVAAA</sequence>
<dbReference type="Pfam" id="PF21047">
    <property type="entry name" value="HEAT_Maestro"/>
    <property type="match status" value="1"/>
</dbReference>
<dbReference type="InterPro" id="IPR045206">
    <property type="entry name" value="Maestro_heat-like_prot"/>
</dbReference>
<evidence type="ECO:0000256" key="2">
    <source>
        <dbReference type="SAM" id="MobiDB-lite"/>
    </source>
</evidence>
<dbReference type="InterPro" id="IPR048465">
    <property type="entry name" value="Maestro-like_HEAT"/>
</dbReference>
<evidence type="ECO:0000256" key="1">
    <source>
        <dbReference type="ARBA" id="ARBA00022737"/>
    </source>
</evidence>
<dbReference type="InterPro" id="IPR056282">
    <property type="entry name" value="MROH2B-like_N_HEAT"/>
</dbReference>
<accession>A0AB34I9J9</accession>
<evidence type="ECO:0008006" key="8">
    <source>
        <dbReference type="Google" id="ProtNLM"/>
    </source>
</evidence>
<feature type="domain" description="MROH2B-like N-terminal HEAT-repeats" evidence="5">
    <location>
        <begin position="25"/>
        <end position="230"/>
    </location>
</feature>
<feature type="region of interest" description="Disordered" evidence="2">
    <location>
        <begin position="1362"/>
        <end position="1402"/>
    </location>
</feature>
<dbReference type="InterPro" id="IPR016024">
    <property type="entry name" value="ARM-type_fold"/>
</dbReference>
<dbReference type="GO" id="GO:0005737">
    <property type="term" value="C:cytoplasm"/>
    <property type="evidence" value="ECO:0007669"/>
    <property type="project" value="TreeGrafter"/>
</dbReference>
<proteinExistence type="predicted"/>
<dbReference type="Proteomes" id="UP001515480">
    <property type="component" value="Unassembled WGS sequence"/>
</dbReference>
<feature type="non-terminal residue" evidence="6">
    <location>
        <position position="1555"/>
    </location>
</feature>
<feature type="compositionally biased region" description="Pro residues" evidence="2">
    <location>
        <begin position="1381"/>
        <end position="1390"/>
    </location>
</feature>
<evidence type="ECO:0000259" key="3">
    <source>
        <dbReference type="Pfam" id="PF21047"/>
    </source>
</evidence>
<dbReference type="SUPFAM" id="SSF48371">
    <property type="entry name" value="ARM repeat"/>
    <property type="match status" value="3"/>
</dbReference>
<evidence type="ECO:0000313" key="6">
    <source>
        <dbReference type="EMBL" id="KAL1495337.1"/>
    </source>
</evidence>
<feature type="region of interest" description="Disordered" evidence="2">
    <location>
        <begin position="1307"/>
        <end position="1343"/>
    </location>
</feature>
<feature type="domain" description="MROH2B-like HEAT-repeats" evidence="4">
    <location>
        <begin position="237"/>
        <end position="919"/>
    </location>
</feature>
<organism evidence="6 7">
    <name type="scientific">Prymnesium parvum</name>
    <name type="common">Toxic golden alga</name>
    <dbReference type="NCBI Taxonomy" id="97485"/>
    <lineage>
        <taxon>Eukaryota</taxon>
        <taxon>Haptista</taxon>
        <taxon>Haptophyta</taxon>
        <taxon>Prymnesiophyceae</taxon>
        <taxon>Prymnesiales</taxon>
        <taxon>Prymnesiaceae</taxon>
        <taxon>Prymnesium</taxon>
    </lineage>
</organism>